<evidence type="ECO:0000256" key="1">
    <source>
        <dbReference type="ARBA" id="ARBA00012513"/>
    </source>
</evidence>
<keyword evidence="5 10" id="KW-0418">Kinase</keyword>
<keyword evidence="3" id="KW-0808">Transferase</keyword>
<feature type="domain" description="Protein kinase" evidence="9">
    <location>
        <begin position="1"/>
        <end position="196"/>
    </location>
</feature>
<keyword evidence="6" id="KW-0067">ATP-binding</keyword>
<dbReference type="Proteomes" id="UP001146351">
    <property type="component" value="Unassembled WGS sequence"/>
</dbReference>
<dbReference type="OrthoDB" id="5979581at2759"/>
<evidence type="ECO:0000256" key="5">
    <source>
        <dbReference type="ARBA" id="ARBA00022777"/>
    </source>
</evidence>
<dbReference type="PANTHER" id="PTHR47634">
    <property type="entry name" value="PROTEIN KINASE DOMAIN-CONTAINING PROTEIN-RELATED"/>
    <property type="match status" value="1"/>
</dbReference>
<reference evidence="10" key="2">
    <citation type="journal article" date="2023" name="IMA Fungus">
        <title>Comparative genomic study of the Penicillium genus elucidates a diverse pangenome and 15 lateral gene transfer events.</title>
        <authorList>
            <person name="Petersen C."/>
            <person name="Sorensen T."/>
            <person name="Nielsen M.R."/>
            <person name="Sondergaard T.E."/>
            <person name="Sorensen J.L."/>
            <person name="Fitzpatrick D.A."/>
            <person name="Frisvad J.C."/>
            <person name="Nielsen K.L."/>
        </authorList>
    </citation>
    <scope>NUCLEOTIDE SEQUENCE</scope>
    <source>
        <strain evidence="10">IBT 21917</strain>
    </source>
</reference>
<keyword evidence="11" id="KW-1185">Reference proteome</keyword>
<protein>
    <recommendedName>
        <fullName evidence="1">non-specific serine/threonine protein kinase</fullName>
        <ecNumber evidence="1">2.7.11.1</ecNumber>
    </recommendedName>
</protein>
<accession>A0A9W9HRX6</accession>
<dbReference type="InterPro" id="IPR008271">
    <property type="entry name" value="Ser/Thr_kinase_AS"/>
</dbReference>
<dbReference type="GO" id="GO:0005524">
    <property type="term" value="F:ATP binding"/>
    <property type="evidence" value="ECO:0007669"/>
    <property type="project" value="UniProtKB-KW"/>
</dbReference>
<dbReference type="InterPro" id="IPR051334">
    <property type="entry name" value="SRPK"/>
</dbReference>
<keyword evidence="2" id="KW-0723">Serine/threonine-protein kinase</keyword>
<dbReference type="PANTHER" id="PTHR47634:SF9">
    <property type="entry name" value="PROTEIN KINASE DOMAIN-CONTAINING PROTEIN-RELATED"/>
    <property type="match status" value="1"/>
</dbReference>
<evidence type="ECO:0000256" key="7">
    <source>
        <dbReference type="ARBA" id="ARBA00047899"/>
    </source>
</evidence>
<keyword evidence="4" id="KW-0547">Nucleotide-binding</keyword>
<evidence type="ECO:0000313" key="10">
    <source>
        <dbReference type="EMBL" id="KAJ5155304.1"/>
    </source>
</evidence>
<reference evidence="10" key="1">
    <citation type="submission" date="2022-11" db="EMBL/GenBank/DDBJ databases">
        <authorList>
            <person name="Petersen C."/>
        </authorList>
    </citation>
    <scope>NUCLEOTIDE SEQUENCE</scope>
    <source>
        <strain evidence="10">IBT 21917</strain>
    </source>
</reference>
<dbReference type="AlphaFoldDB" id="A0A9W9HRX6"/>
<evidence type="ECO:0000256" key="6">
    <source>
        <dbReference type="ARBA" id="ARBA00022840"/>
    </source>
</evidence>
<dbReference type="GO" id="GO:0000245">
    <property type="term" value="P:spliceosomal complex assembly"/>
    <property type="evidence" value="ECO:0007669"/>
    <property type="project" value="TreeGrafter"/>
</dbReference>
<dbReference type="PROSITE" id="PS50011">
    <property type="entry name" value="PROTEIN_KINASE_DOM"/>
    <property type="match status" value="1"/>
</dbReference>
<dbReference type="Gene3D" id="1.10.510.10">
    <property type="entry name" value="Transferase(Phosphotransferase) domain 1"/>
    <property type="match status" value="1"/>
</dbReference>
<dbReference type="GO" id="GO:0004674">
    <property type="term" value="F:protein serine/threonine kinase activity"/>
    <property type="evidence" value="ECO:0007669"/>
    <property type="project" value="UniProtKB-KW"/>
</dbReference>
<dbReference type="Gene3D" id="3.30.200.20">
    <property type="entry name" value="Phosphorylase Kinase, domain 1"/>
    <property type="match status" value="2"/>
</dbReference>
<evidence type="ECO:0000256" key="4">
    <source>
        <dbReference type="ARBA" id="ARBA00022741"/>
    </source>
</evidence>
<evidence type="ECO:0000259" key="9">
    <source>
        <dbReference type="PROSITE" id="PS50011"/>
    </source>
</evidence>
<evidence type="ECO:0000313" key="11">
    <source>
        <dbReference type="Proteomes" id="UP001146351"/>
    </source>
</evidence>
<gene>
    <name evidence="10" type="ORF">N7492_008107</name>
</gene>
<organism evidence="10 11">
    <name type="scientific">Penicillium capsulatum</name>
    <dbReference type="NCBI Taxonomy" id="69766"/>
    <lineage>
        <taxon>Eukaryota</taxon>
        <taxon>Fungi</taxon>
        <taxon>Dikarya</taxon>
        <taxon>Ascomycota</taxon>
        <taxon>Pezizomycotina</taxon>
        <taxon>Eurotiomycetes</taxon>
        <taxon>Eurotiomycetidae</taxon>
        <taxon>Eurotiales</taxon>
        <taxon>Aspergillaceae</taxon>
        <taxon>Penicillium</taxon>
    </lineage>
</organism>
<comment type="catalytic activity">
    <reaction evidence="7">
        <text>L-threonyl-[protein] + ATP = O-phospho-L-threonyl-[protein] + ADP + H(+)</text>
        <dbReference type="Rhea" id="RHEA:46608"/>
        <dbReference type="Rhea" id="RHEA-COMP:11060"/>
        <dbReference type="Rhea" id="RHEA-COMP:11605"/>
        <dbReference type="ChEBI" id="CHEBI:15378"/>
        <dbReference type="ChEBI" id="CHEBI:30013"/>
        <dbReference type="ChEBI" id="CHEBI:30616"/>
        <dbReference type="ChEBI" id="CHEBI:61977"/>
        <dbReference type="ChEBI" id="CHEBI:456216"/>
        <dbReference type="EC" id="2.7.11.1"/>
    </reaction>
</comment>
<comment type="caution">
    <text evidence="10">The sequence shown here is derived from an EMBL/GenBank/DDBJ whole genome shotgun (WGS) entry which is preliminary data.</text>
</comment>
<evidence type="ECO:0000256" key="8">
    <source>
        <dbReference type="ARBA" id="ARBA00048679"/>
    </source>
</evidence>
<dbReference type="PROSITE" id="PS00108">
    <property type="entry name" value="PROTEIN_KINASE_ST"/>
    <property type="match status" value="1"/>
</dbReference>
<comment type="catalytic activity">
    <reaction evidence="8">
        <text>L-seryl-[protein] + ATP = O-phospho-L-seryl-[protein] + ADP + H(+)</text>
        <dbReference type="Rhea" id="RHEA:17989"/>
        <dbReference type="Rhea" id="RHEA-COMP:9863"/>
        <dbReference type="Rhea" id="RHEA-COMP:11604"/>
        <dbReference type="ChEBI" id="CHEBI:15378"/>
        <dbReference type="ChEBI" id="CHEBI:29999"/>
        <dbReference type="ChEBI" id="CHEBI:30616"/>
        <dbReference type="ChEBI" id="CHEBI:83421"/>
        <dbReference type="ChEBI" id="CHEBI:456216"/>
        <dbReference type="EC" id="2.7.11.1"/>
    </reaction>
</comment>
<proteinExistence type="predicted"/>
<dbReference type="SUPFAM" id="SSF56112">
    <property type="entry name" value="Protein kinase-like (PK-like)"/>
    <property type="match status" value="1"/>
</dbReference>
<sequence length="196" mass="22095">MAISSLAVPETSPVEEERSPGYDPLKYYPARIGEAIGKYRIISKLGWGANSTGWLARDTSRWARNLYSQSRTYIRLAKESFQVRVLGDHLCLVFEPLRERLWLLGKHPGSIGVPSNVLKAFLKILLQGLDFLHSKCYIIHIDLKADNFLTGFEDATVLKGYTHQQEIHPTLCVFRNGRPTFESRSDFGALKKGVGS</sequence>
<evidence type="ECO:0000256" key="2">
    <source>
        <dbReference type="ARBA" id="ARBA00022527"/>
    </source>
</evidence>
<dbReference type="InterPro" id="IPR000719">
    <property type="entry name" value="Prot_kinase_dom"/>
</dbReference>
<evidence type="ECO:0000256" key="3">
    <source>
        <dbReference type="ARBA" id="ARBA00022679"/>
    </source>
</evidence>
<dbReference type="EC" id="2.7.11.1" evidence="1"/>
<dbReference type="InterPro" id="IPR011009">
    <property type="entry name" value="Kinase-like_dom_sf"/>
</dbReference>
<dbReference type="EMBL" id="JAPQKO010000006">
    <property type="protein sequence ID" value="KAJ5155304.1"/>
    <property type="molecule type" value="Genomic_DNA"/>
</dbReference>
<dbReference type="GO" id="GO:0050684">
    <property type="term" value="P:regulation of mRNA processing"/>
    <property type="evidence" value="ECO:0007669"/>
    <property type="project" value="TreeGrafter"/>
</dbReference>
<name>A0A9W9HRX6_9EURO</name>